<dbReference type="VEuPathDB" id="FungiDB:NEUTE1DRAFT_89086"/>
<protein>
    <recommendedName>
        <fullName evidence="3 4">EGF-like domain-containing protein</fullName>
    </recommendedName>
</protein>
<feature type="region of interest" description="Disordered" evidence="1">
    <location>
        <begin position="94"/>
        <end position="244"/>
    </location>
</feature>
<reference evidence="6" key="1">
    <citation type="journal article" date="2011" name="Genetics">
        <title>Massive changes in genome architecture accompany the transition to self-fertility in the filamentous fungus Neurospora tetrasperma.</title>
        <authorList>
            <person name="Ellison C.E."/>
            <person name="Stajich J.E."/>
            <person name="Jacobson D.J."/>
            <person name="Natvig D.O."/>
            <person name="Lapidus A."/>
            <person name="Foster B."/>
            <person name="Aerts A."/>
            <person name="Riley R."/>
            <person name="Lindquist E.A."/>
            <person name="Grigoriev I.V."/>
            <person name="Taylor J.W."/>
        </authorList>
    </citation>
    <scope>NUCLEOTIDE SEQUENCE [LARGE SCALE GENOMIC DNA]</scope>
    <source>
        <strain evidence="6">FGSC 2508 / P0657</strain>
    </source>
</reference>
<feature type="compositionally biased region" description="Low complexity" evidence="1">
    <location>
        <begin position="167"/>
        <end position="180"/>
    </location>
</feature>
<accession>F8MY92</accession>
<feature type="compositionally biased region" description="Polar residues" evidence="1">
    <location>
        <begin position="153"/>
        <end position="166"/>
    </location>
</feature>
<feature type="compositionally biased region" description="Basic and acidic residues" evidence="1">
    <location>
        <begin position="471"/>
        <end position="480"/>
    </location>
</feature>
<evidence type="ECO:0000256" key="2">
    <source>
        <dbReference type="SAM" id="Phobius"/>
    </source>
</evidence>
<evidence type="ECO:0000259" key="4">
    <source>
        <dbReference type="PROSITE" id="PS01186"/>
    </source>
</evidence>
<keyword evidence="2" id="KW-1133">Transmembrane helix</keyword>
<dbReference type="PROSITE" id="PS01186">
    <property type="entry name" value="EGF_2"/>
    <property type="match status" value="1"/>
</dbReference>
<feature type="region of interest" description="Disordered" evidence="1">
    <location>
        <begin position="517"/>
        <end position="547"/>
    </location>
</feature>
<feature type="region of interest" description="Disordered" evidence="1">
    <location>
        <begin position="1"/>
        <end position="75"/>
    </location>
</feature>
<dbReference type="OrthoDB" id="283575at2759"/>
<dbReference type="CDD" id="cd00054">
    <property type="entry name" value="EGF_CA"/>
    <property type="match status" value="1"/>
</dbReference>
<feature type="transmembrane region" description="Helical" evidence="2">
    <location>
        <begin position="557"/>
        <end position="584"/>
    </location>
</feature>
<feature type="region of interest" description="Disordered" evidence="1">
    <location>
        <begin position="767"/>
        <end position="803"/>
    </location>
</feature>
<feature type="domain" description="EGF-like" evidence="3 4">
    <location>
        <begin position="621"/>
        <end position="632"/>
    </location>
</feature>
<keyword evidence="2" id="KW-0472">Membrane</keyword>
<feature type="region of interest" description="Disordered" evidence="1">
    <location>
        <begin position="471"/>
        <end position="501"/>
    </location>
</feature>
<keyword evidence="2" id="KW-0812">Transmembrane</keyword>
<feature type="compositionally biased region" description="Low complexity" evidence="1">
    <location>
        <begin position="331"/>
        <end position="342"/>
    </location>
</feature>
<dbReference type="InterPro" id="IPR000742">
    <property type="entry name" value="EGF"/>
</dbReference>
<dbReference type="RefSeq" id="XP_009855215.1">
    <property type="nucleotide sequence ID" value="XM_009856913.1"/>
</dbReference>
<proteinExistence type="predicted"/>
<evidence type="ECO:0000259" key="3">
    <source>
        <dbReference type="PROSITE" id="PS00022"/>
    </source>
</evidence>
<organism evidence="5 6">
    <name type="scientific">Neurospora tetrasperma (strain FGSC 2508 / ATCC MYA-4615 / P0657)</name>
    <dbReference type="NCBI Taxonomy" id="510951"/>
    <lineage>
        <taxon>Eukaryota</taxon>
        <taxon>Fungi</taxon>
        <taxon>Dikarya</taxon>
        <taxon>Ascomycota</taxon>
        <taxon>Pezizomycotina</taxon>
        <taxon>Sordariomycetes</taxon>
        <taxon>Sordariomycetidae</taxon>
        <taxon>Sordariales</taxon>
        <taxon>Sordariaceae</taxon>
        <taxon>Neurospora</taxon>
    </lineage>
</organism>
<dbReference type="HOGENOM" id="CLU_009769_1_0_1"/>
<feature type="compositionally biased region" description="Polar residues" evidence="1">
    <location>
        <begin position="354"/>
        <end position="371"/>
    </location>
</feature>
<feature type="compositionally biased region" description="Pro residues" evidence="1">
    <location>
        <begin position="186"/>
        <end position="210"/>
    </location>
</feature>
<keyword evidence="6" id="KW-1185">Reference proteome</keyword>
<dbReference type="PROSITE" id="PS00022">
    <property type="entry name" value="EGF_1"/>
    <property type="match status" value="1"/>
</dbReference>
<dbReference type="AlphaFoldDB" id="F8MY92"/>
<dbReference type="KEGG" id="nte:NEUTE1DRAFT89086"/>
<feature type="compositionally biased region" description="Basic and acidic residues" evidence="1">
    <location>
        <begin position="12"/>
        <end position="30"/>
    </location>
</feature>
<feature type="compositionally biased region" description="Low complexity" evidence="1">
    <location>
        <begin position="786"/>
        <end position="803"/>
    </location>
</feature>
<dbReference type="Proteomes" id="UP000008065">
    <property type="component" value="Unassembled WGS sequence"/>
</dbReference>
<feature type="region of interest" description="Disordered" evidence="1">
    <location>
        <begin position="317"/>
        <end position="371"/>
    </location>
</feature>
<evidence type="ECO:0000313" key="6">
    <source>
        <dbReference type="Proteomes" id="UP000008065"/>
    </source>
</evidence>
<feature type="compositionally biased region" description="Polar residues" evidence="1">
    <location>
        <begin position="233"/>
        <end position="244"/>
    </location>
</feature>
<sequence>MDRQPQLGSARRAREQAEPREGPSIRRVEAGDNEPQIARPIRVRTAGAGMQQQQQRSRTRRRPPPAGLQTREGGIGIAISRPIPVVPQWPLASQTAVPLTGQGQDPYRPPVGKSQPPVRPPRPSRVPSILDSSRVQDPTPVSGFQYRGPQQGGMDQQQEILSTVPETTPSLSRSSTLSSLGTIPDFPLPGQMPAPPPPPRRSVILGPPPSSRRGASSFYSNASLVSPIPEESPGTQSRSHTSFASSAAIPDNWGTVSPGLSPQYPSTDHEEHVMGIHHDHGNAPPGYEEDAEDSRLVRNASVGKRAKPTLVAATSPRVGKGARGWAGENQGTDSGPTTPGTPFRDPFATGTGYIENSSSSSTKTPQNKTPIGSAITTDAILDAYNSASSYDPTSSSKERMPGGRTYSRFSAIRRPPNLDMDAVRKAQARGSLTSLSELIRRATRLEQSLENGKRPASRIEDQLYDEFGHEKDMSENEKHQSGFSDMLAAFPPPAQPRIPPRRFRDSLRDQIQSWPLALTRSPHNHRGDGSDQPPTDPSNGAQRANKRPRRRICRLPVWGFILLLSAIVLLTVAAVVIPLEFLVLQKHKGNGSAQQQLQQCQQQVTCENGGTNIVSQGFCSCICRNGFTGFNCNATATSGCSAMTWPGLDGNGATVGAAIPRLVADAYRNSSIPLSGSEIVAKFNGEGLSCDAENALVTFDSRALRQGDARSQVVSLDTTNDTNGNGNGGADVNAANVIVDGVEITTISILVGQLTTITLQAPLPATSVPAASTRSGSGSGSGSGDGSSFTTITTTGTTSASSTRTIATTMTMASQAPGANFAVTEEILDFARVAVLYILQEEDLNRAEEAQTAIQKVFSQVSAAIINAGNKPVSLDTAKNVTVGNGNSVDFVGFRVDVGNGLVGGESHPTRLRRAEGVLGWNFLQ</sequence>
<evidence type="ECO:0000313" key="5">
    <source>
        <dbReference type="EMBL" id="EGO51574.1"/>
    </source>
</evidence>
<dbReference type="PANTHER" id="PTHR17178">
    <property type="entry name" value="SECRETORY GRANULE PROTEOGLYCAN CORE PROTEIN"/>
    <property type="match status" value="1"/>
</dbReference>
<feature type="region of interest" description="Disordered" evidence="1">
    <location>
        <begin position="388"/>
        <end position="409"/>
    </location>
</feature>
<dbReference type="EMBL" id="GL891382">
    <property type="protein sequence ID" value="EGO51574.1"/>
    <property type="molecule type" value="Genomic_DNA"/>
</dbReference>
<dbReference type="GeneID" id="20831190"/>
<evidence type="ECO:0000256" key="1">
    <source>
        <dbReference type="SAM" id="MobiDB-lite"/>
    </source>
</evidence>
<feature type="compositionally biased region" description="Polar residues" evidence="1">
    <location>
        <begin position="94"/>
        <end position="103"/>
    </location>
</feature>
<name>F8MY92_NEUT8</name>
<gene>
    <name evidence="5" type="ORF">NEUTE1DRAFT_89086</name>
</gene>
<dbReference type="PANTHER" id="PTHR17178:SF0">
    <property type="entry name" value="SERGLYCIN"/>
    <property type="match status" value="1"/>
</dbReference>